<evidence type="ECO:0000256" key="5">
    <source>
        <dbReference type="ARBA" id="ARBA00022485"/>
    </source>
</evidence>
<dbReference type="InterPro" id="IPR036895">
    <property type="entry name" value="Uracil-DNA_glycosylase-like_sf"/>
</dbReference>
<reference evidence="13" key="2">
    <citation type="submission" date="2020-01" db="EMBL/GenBank/DDBJ databases">
        <authorList>
            <person name="Campanaro S."/>
        </authorList>
    </citation>
    <scope>NUCLEOTIDE SEQUENCE</scope>
    <source>
        <strain evidence="13">AS06rmzACSIP_7</strain>
    </source>
</reference>
<evidence type="ECO:0000256" key="7">
    <source>
        <dbReference type="ARBA" id="ARBA00022763"/>
    </source>
</evidence>
<evidence type="ECO:0000256" key="2">
    <source>
        <dbReference type="ARBA" id="ARBA00006521"/>
    </source>
</evidence>
<name>A0A351U5M1_9BACT</name>
<dbReference type="SMART" id="SM00986">
    <property type="entry name" value="UDG"/>
    <property type="match status" value="1"/>
</dbReference>
<dbReference type="GO" id="GO:0006281">
    <property type="term" value="P:DNA repair"/>
    <property type="evidence" value="ECO:0007669"/>
    <property type="project" value="UniProtKB-KW"/>
</dbReference>
<dbReference type="PANTHER" id="PTHR33693:SF1">
    <property type="entry name" value="TYPE-4 URACIL-DNA GLYCOSYLASE"/>
    <property type="match status" value="1"/>
</dbReference>
<evidence type="ECO:0000256" key="3">
    <source>
        <dbReference type="ARBA" id="ARBA00012030"/>
    </source>
</evidence>
<dbReference type="EC" id="3.2.2.27" evidence="3"/>
<dbReference type="STRING" id="909663.GCA_000512235_00816"/>
<dbReference type="GO" id="GO:0046872">
    <property type="term" value="F:metal ion binding"/>
    <property type="evidence" value="ECO:0007669"/>
    <property type="project" value="UniProtKB-KW"/>
</dbReference>
<dbReference type="NCBIfam" id="TIGR00758">
    <property type="entry name" value="UDG_fam4"/>
    <property type="match status" value="1"/>
</dbReference>
<evidence type="ECO:0000256" key="1">
    <source>
        <dbReference type="ARBA" id="ARBA00001400"/>
    </source>
</evidence>
<sequence length="194" mass="21902">MGIDSYVSNGETVLTLPVIRKAAKTCRKCGLADSRKNVVFGEGSDTAQLVFVGEAPGEEEDLQGRPFVGRAGKLLDQLIERIGLRREDVYICNVLKCRPPDNRDPEEAEIDACKPYLISQLGLIKPKVICTLGRHAYNTLLGVNERITRVRGTLRDYRGTMLLATYHPSFLLRNQEKIKEAWEDMERLKQLLRS</sequence>
<accession>A0A351U5M1</accession>
<evidence type="ECO:0000256" key="6">
    <source>
        <dbReference type="ARBA" id="ARBA00022723"/>
    </source>
</evidence>
<evidence type="ECO:0000256" key="4">
    <source>
        <dbReference type="ARBA" id="ARBA00019403"/>
    </source>
</evidence>
<organism evidence="13 14">
    <name type="scientific">Syntrophorhabdus aromaticivorans</name>
    <dbReference type="NCBI Taxonomy" id="328301"/>
    <lineage>
        <taxon>Bacteria</taxon>
        <taxon>Pseudomonadati</taxon>
        <taxon>Thermodesulfobacteriota</taxon>
        <taxon>Syntrophorhabdia</taxon>
        <taxon>Syntrophorhabdales</taxon>
        <taxon>Syntrophorhabdaceae</taxon>
        <taxon>Syntrophorhabdus</taxon>
    </lineage>
</organism>
<dbReference type="SMART" id="SM00987">
    <property type="entry name" value="UreE_C"/>
    <property type="match status" value="1"/>
</dbReference>
<dbReference type="InterPro" id="IPR051536">
    <property type="entry name" value="UDG_Type-4/5"/>
</dbReference>
<dbReference type="Pfam" id="PF03167">
    <property type="entry name" value="UDG"/>
    <property type="match status" value="1"/>
</dbReference>
<dbReference type="Gene3D" id="3.40.470.10">
    <property type="entry name" value="Uracil-DNA glycosylase-like domain"/>
    <property type="match status" value="1"/>
</dbReference>
<dbReference type="Proteomes" id="UP000777265">
    <property type="component" value="Unassembled WGS sequence"/>
</dbReference>
<comment type="similarity">
    <text evidence="2">Belongs to the uracil-DNA glycosylase (UDG) superfamily. Type 4 (UDGa) family.</text>
</comment>
<evidence type="ECO:0000256" key="8">
    <source>
        <dbReference type="ARBA" id="ARBA00022801"/>
    </source>
</evidence>
<reference evidence="13" key="1">
    <citation type="journal article" date="2020" name="Biotechnol. Biofuels">
        <title>New insights from the biogas microbiome by comprehensive genome-resolved metagenomics of nearly 1600 species originating from multiple anaerobic digesters.</title>
        <authorList>
            <person name="Campanaro S."/>
            <person name="Treu L."/>
            <person name="Rodriguez-R L.M."/>
            <person name="Kovalovszki A."/>
            <person name="Ziels R.M."/>
            <person name="Maus I."/>
            <person name="Zhu X."/>
            <person name="Kougias P.G."/>
            <person name="Basile A."/>
            <person name="Luo G."/>
            <person name="Schluter A."/>
            <person name="Konstantinidis K.T."/>
            <person name="Angelidaki I."/>
        </authorList>
    </citation>
    <scope>NUCLEOTIDE SEQUENCE</scope>
    <source>
        <strain evidence="13">AS06rmzACSIP_7</strain>
    </source>
</reference>
<comment type="catalytic activity">
    <reaction evidence="1">
        <text>Hydrolyzes single-stranded DNA or mismatched double-stranded DNA and polynucleotides, releasing free uracil.</text>
        <dbReference type="EC" id="3.2.2.27"/>
    </reaction>
</comment>
<evidence type="ECO:0000313" key="14">
    <source>
        <dbReference type="Proteomes" id="UP000777265"/>
    </source>
</evidence>
<dbReference type="SUPFAM" id="SSF52141">
    <property type="entry name" value="Uracil-DNA glycosylase-like"/>
    <property type="match status" value="1"/>
</dbReference>
<keyword evidence="5" id="KW-0004">4Fe-4S</keyword>
<evidence type="ECO:0000256" key="10">
    <source>
        <dbReference type="ARBA" id="ARBA00023014"/>
    </source>
</evidence>
<keyword evidence="7" id="KW-0227">DNA damage</keyword>
<dbReference type="InterPro" id="IPR005122">
    <property type="entry name" value="Uracil-DNA_glycosylase-like"/>
</dbReference>
<evidence type="ECO:0000256" key="9">
    <source>
        <dbReference type="ARBA" id="ARBA00023004"/>
    </source>
</evidence>
<keyword evidence="10" id="KW-0411">Iron-sulfur</keyword>
<comment type="caution">
    <text evidence="13">The sequence shown here is derived from an EMBL/GenBank/DDBJ whole genome shotgun (WGS) entry which is preliminary data.</text>
</comment>
<proteinExistence type="inferred from homology"/>
<keyword evidence="9" id="KW-0408">Iron</keyword>
<dbReference type="PANTHER" id="PTHR33693">
    <property type="entry name" value="TYPE-5 URACIL-DNA GLYCOSYLASE"/>
    <property type="match status" value="1"/>
</dbReference>
<dbReference type="EMBL" id="JAAYEE010000037">
    <property type="protein sequence ID" value="NLW34292.1"/>
    <property type="molecule type" value="Genomic_DNA"/>
</dbReference>
<protein>
    <recommendedName>
        <fullName evidence="4">Type-4 uracil-DNA glycosylase</fullName>
        <ecNumber evidence="3">3.2.2.27</ecNumber>
    </recommendedName>
</protein>
<dbReference type="AlphaFoldDB" id="A0A351U5M1"/>
<keyword evidence="8" id="KW-0378">Hydrolase</keyword>
<evidence type="ECO:0000313" key="13">
    <source>
        <dbReference type="EMBL" id="NLW34292.1"/>
    </source>
</evidence>
<dbReference type="GO" id="GO:0004844">
    <property type="term" value="F:uracil DNA N-glycosylase activity"/>
    <property type="evidence" value="ECO:0007669"/>
    <property type="project" value="UniProtKB-EC"/>
</dbReference>
<keyword evidence="6" id="KW-0479">Metal-binding</keyword>
<evidence type="ECO:0000256" key="11">
    <source>
        <dbReference type="ARBA" id="ARBA00023204"/>
    </source>
</evidence>
<dbReference type="GO" id="GO:0051539">
    <property type="term" value="F:4 iron, 4 sulfur cluster binding"/>
    <property type="evidence" value="ECO:0007669"/>
    <property type="project" value="UniProtKB-KW"/>
</dbReference>
<feature type="domain" description="Uracil-DNA glycosylase-like" evidence="12">
    <location>
        <begin position="40"/>
        <end position="186"/>
    </location>
</feature>
<dbReference type="CDD" id="cd10030">
    <property type="entry name" value="UDG-F4_TTUDGA_SPO1dp_like"/>
    <property type="match status" value="1"/>
</dbReference>
<dbReference type="InterPro" id="IPR005273">
    <property type="entry name" value="Ura-DNA_glyco_family4"/>
</dbReference>
<keyword evidence="11" id="KW-0234">DNA repair</keyword>
<evidence type="ECO:0000259" key="12">
    <source>
        <dbReference type="SMART" id="SM00986"/>
    </source>
</evidence>
<gene>
    <name evidence="13" type="ORF">GXY80_02255</name>
</gene>